<keyword evidence="3" id="KW-0677">Repeat</keyword>
<dbReference type="Gene3D" id="3.40.1800.20">
    <property type="match status" value="1"/>
</dbReference>
<dbReference type="OrthoDB" id="7849674at2759"/>
<dbReference type="InterPro" id="IPR013087">
    <property type="entry name" value="Znf_C2H2_type"/>
</dbReference>
<evidence type="ECO:0000259" key="12">
    <source>
        <dbReference type="PROSITE" id="PS51915"/>
    </source>
</evidence>
<dbReference type="SUPFAM" id="SSF57667">
    <property type="entry name" value="beta-beta-alpha zinc fingers"/>
    <property type="match status" value="3"/>
</dbReference>
<dbReference type="OMA" id="RCEPCNM"/>
<evidence type="ECO:0000313" key="13">
    <source>
        <dbReference type="EMBL" id="EDW54937.1"/>
    </source>
</evidence>
<evidence type="ECO:0000256" key="7">
    <source>
        <dbReference type="ARBA" id="ARBA00023163"/>
    </source>
</evidence>
<name>B4I3Z4_DROSE</name>
<dbReference type="SMR" id="B4I3Z4"/>
<organism evidence="14">
    <name type="scientific">Drosophila sechellia</name>
    <name type="common">Fruit fly</name>
    <dbReference type="NCBI Taxonomy" id="7238"/>
    <lineage>
        <taxon>Eukaryota</taxon>
        <taxon>Metazoa</taxon>
        <taxon>Ecdysozoa</taxon>
        <taxon>Arthropoda</taxon>
        <taxon>Hexapoda</taxon>
        <taxon>Insecta</taxon>
        <taxon>Pterygota</taxon>
        <taxon>Neoptera</taxon>
        <taxon>Endopterygota</taxon>
        <taxon>Diptera</taxon>
        <taxon>Brachycera</taxon>
        <taxon>Muscomorpha</taxon>
        <taxon>Ephydroidea</taxon>
        <taxon>Drosophilidae</taxon>
        <taxon>Drosophila</taxon>
        <taxon>Sophophora</taxon>
    </lineage>
</organism>
<dbReference type="GO" id="GO:0008270">
    <property type="term" value="F:zinc ion binding"/>
    <property type="evidence" value="ECO:0007669"/>
    <property type="project" value="UniProtKB-UniRule"/>
</dbReference>
<feature type="binding site" evidence="10">
    <location>
        <position position="57"/>
    </location>
    <ligand>
        <name>Zn(2+)</name>
        <dbReference type="ChEBI" id="CHEBI:29105"/>
    </ligand>
</feature>
<evidence type="ECO:0000259" key="11">
    <source>
        <dbReference type="PROSITE" id="PS50157"/>
    </source>
</evidence>
<comment type="subcellular location">
    <subcellularLocation>
        <location evidence="1">Nucleus</location>
    </subcellularLocation>
</comment>
<dbReference type="PhylomeDB" id="B4I3Z4"/>
<evidence type="ECO:0000256" key="3">
    <source>
        <dbReference type="ARBA" id="ARBA00022737"/>
    </source>
</evidence>
<evidence type="ECO:0000256" key="9">
    <source>
        <dbReference type="PROSITE-ProRule" id="PRU00042"/>
    </source>
</evidence>
<dbReference type="InterPro" id="IPR012934">
    <property type="entry name" value="Znf_AD"/>
</dbReference>
<keyword evidence="6" id="KW-0805">Transcription regulation</keyword>
<feature type="domain" description="C2H2-type" evidence="11">
    <location>
        <begin position="266"/>
        <end position="293"/>
    </location>
</feature>
<dbReference type="Pfam" id="PF07776">
    <property type="entry name" value="zf-AD"/>
    <property type="match status" value="1"/>
</dbReference>
<evidence type="ECO:0000256" key="10">
    <source>
        <dbReference type="PROSITE-ProRule" id="PRU01263"/>
    </source>
</evidence>
<dbReference type="SUPFAM" id="SSF57716">
    <property type="entry name" value="Glucocorticoid receptor-like (DNA-binding domain)"/>
    <property type="match status" value="1"/>
</dbReference>
<keyword evidence="5 10" id="KW-0862">Zinc</keyword>
<evidence type="ECO:0000256" key="4">
    <source>
        <dbReference type="ARBA" id="ARBA00022771"/>
    </source>
</evidence>
<dbReference type="AlphaFoldDB" id="B4I3Z4"/>
<dbReference type="InterPro" id="IPR036236">
    <property type="entry name" value="Znf_C2H2_sf"/>
</dbReference>
<feature type="domain" description="C2H2-type" evidence="11">
    <location>
        <begin position="177"/>
        <end position="204"/>
    </location>
</feature>
<dbReference type="Gene3D" id="3.30.160.60">
    <property type="entry name" value="Classic Zinc Finger"/>
    <property type="match status" value="3"/>
</dbReference>
<feature type="binding site" evidence="10">
    <location>
        <position position="54"/>
    </location>
    <ligand>
        <name>Zn(2+)</name>
        <dbReference type="ChEBI" id="CHEBI:29105"/>
    </ligand>
</feature>
<evidence type="ECO:0000256" key="8">
    <source>
        <dbReference type="ARBA" id="ARBA00023242"/>
    </source>
</evidence>
<protein>
    <submittedName>
        <fullName evidence="13">GM10804</fullName>
    </submittedName>
</protein>
<keyword evidence="7" id="KW-0804">Transcription</keyword>
<keyword evidence="4 9" id="KW-0863">Zinc-finger</keyword>
<evidence type="ECO:0000256" key="2">
    <source>
        <dbReference type="ARBA" id="ARBA00022723"/>
    </source>
</evidence>
<accession>B4I3Z4</accession>
<dbReference type="PROSITE" id="PS51915">
    <property type="entry name" value="ZAD"/>
    <property type="match status" value="1"/>
</dbReference>
<reference evidence="13 14" key="1">
    <citation type="journal article" date="2007" name="Nature">
        <title>Evolution of genes and genomes on the Drosophila phylogeny.</title>
        <authorList>
            <consortium name="Drosophila 12 Genomes Consortium"/>
            <person name="Clark A.G."/>
            <person name="Eisen M.B."/>
            <person name="Smith D.R."/>
            <person name="Bergman C.M."/>
            <person name="Oliver B."/>
            <person name="Markow T.A."/>
            <person name="Kaufman T.C."/>
            <person name="Kellis M."/>
            <person name="Gelbart W."/>
            <person name="Iyer V.N."/>
            <person name="Pollard D.A."/>
            <person name="Sackton T.B."/>
            <person name="Larracuente A.M."/>
            <person name="Singh N.D."/>
            <person name="Abad J.P."/>
            <person name="Abt D.N."/>
            <person name="Adryan B."/>
            <person name="Aguade M."/>
            <person name="Akashi H."/>
            <person name="Anderson W.W."/>
            <person name="Aquadro C.F."/>
            <person name="Ardell D.H."/>
            <person name="Arguello R."/>
            <person name="Artieri C.G."/>
            <person name="Barbash D.A."/>
            <person name="Barker D."/>
            <person name="Barsanti P."/>
            <person name="Batterham P."/>
            <person name="Batzoglou S."/>
            <person name="Begun D."/>
            <person name="Bhutkar A."/>
            <person name="Blanco E."/>
            <person name="Bosak S.A."/>
            <person name="Bradley R.K."/>
            <person name="Brand A.D."/>
            <person name="Brent M.R."/>
            <person name="Brooks A.N."/>
            <person name="Brown R.H."/>
            <person name="Butlin R.K."/>
            <person name="Caggese C."/>
            <person name="Calvi B.R."/>
            <person name="Bernardo de Carvalho A."/>
            <person name="Caspi A."/>
            <person name="Castrezana S."/>
            <person name="Celniker S.E."/>
            <person name="Chang J.L."/>
            <person name="Chapple C."/>
            <person name="Chatterji S."/>
            <person name="Chinwalla A."/>
            <person name="Civetta A."/>
            <person name="Clifton S.W."/>
            <person name="Comeron J.M."/>
            <person name="Costello J.C."/>
            <person name="Coyne J.A."/>
            <person name="Daub J."/>
            <person name="David R.G."/>
            <person name="Delcher A.L."/>
            <person name="Delehaunty K."/>
            <person name="Do C.B."/>
            <person name="Ebling H."/>
            <person name="Edwards K."/>
            <person name="Eickbush T."/>
            <person name="Evans J.D."/>
            <person name="Filipski A."/>
            <person name="Findeiss S."/>
            <person name="Freyhult E."/>
            <person name="Fulton L."/>
            <person name="Fulton R."/>
            <person name="Garcia A.C."/>
            <person name="Gardiner A."/>
            <person name="Garfield D.A."/>
            <person name="Garvin B.E."/>
            <person name="Gibson G."/>
            <person name="Gilbert D."/>
            <person name="Gnerre S."/>
            <person name="Godfrey J."/>
            <person name="Good R."/>
            <person name="Gotea V."/>
            <person name="Gravely B."/>
            <person name="Greenberg A.J."/>
            <person name="Griffiths-Jones S."/>
            <person name="Gross S."/>
            <person name="Guigo R."/>
            <person name="Gustafson E.A."/>
            <person name="Haerty W."/>
            <person name="Hahn M.W."/>
            <person name="Halligan D.L."/>
            <person name="Halpern A.L."/>
            <person name="Halter G.M."/>
            <person name="Han M.V."/>
            <person name="Heger A."/>
            <person name="Hillier L."/>
            <person name="Hinrichs A.S."/>
            <person name="Holmes I."/>
            <person name="Hoskins R.A."/>
            <person name="Hubisz M.J."/>
            <person name="Hultmark D."/>
            <person name="Huntley M.A."/>
            <person name="Jaffe D.B."/>
            <person name="Jagadeeshan S."/>
            <person name="Jeck W.R."/>
            <person name="Johnson J."/>
            <person name="Jones C.D."/>
            <person name="Jordan W.C."/>
            <person name="Karpen G.H."/>
            <person name="Kataoka E."/>
            <person name="Keightley P.D."/>
            <person name="Kheradpour P."/>
            <person name="Kirkness E.F."/>
            <person name="Koerich L.B."/>
            <person name="Kristiansen K."/>
            <person name="Kudrna D."/>
            <person name="Kulathinal R.J."/>
            <person name="Kumar S."/>
            <person name="Kwok R."/>
            <person name="Lander E."/>
            <person name="Langley C.H."/>
            <person name="Lapoint R."/>
            <person name="Lazzaro B.P."/>
            <person name="Lee S.J."/>
            <person name="Levesque L."/>
            <person name="Li R."/>
            <person name="Lin C.F."/>
            <person name="Lin M.F."/>
            <person name="Lindblad-Toh K."/>
            <person name="Llopart A."/>
            <person name="Long M."/>
            <person name="Low L."/>
            <person name="Lozovsky E."/>
            <person name="Lu J."/>
            <person name="Luo M."/>
            <person name="Machado C.A."/>
            <person name="Makalowski W."/>
            <person name="Marzo M."/>
            <person name="Matsuda M."/>
            <person name="Matzkin L."/>
            <person name="McAllister B."/>
            <person name="McBride C.S."/>
            <person name="McKernan B."/>
            <person name="McKernan K."/>
            <person name="Mendez-Lago M."/>
            <person name="Minx P."/>
            <person name="Mollenhauer M.U."/>
            <person name="Montooth K."/>
            <person name="Mount S.M."/>
            <person name="Mu X."/>
            <person name="Myers E."/>
            <person name="Negre B."/>
            <person name="Newfeld S."/>
            <person name="Nielsen R."/>
            <person name="Noor M.A."/>
            <person name="O'Grady P."/>
            <person name="Pachter L."/>
            <person name="Papaceit M."/>
            <person name="Parisi M.J."/>
            <person name="Parisi M."/>
            <person name="Parts L."/>
            <person name="Pedersen J.S."/>
            <person name="Pesole G."/>
            <person name="Phillippy A.M."/>
            <person name="Ponting C.P."/>
            <person name="Pop M."/>
            <person name="Porcelli D."/>
            <person name="Powell J.R."/>
            <person name="Prohaska S."/>
            <person name="Pruitt K."/>
            <person name="Puig M."/>
            <person name="Quesneville H."/>
            <person name="Ram K.R."/>
            <person name="Rand D."/>
            <person name="Rasmussen M.D."/>
            <person name="Reed L.K."/>
            <person name="Reenan R."/>
            <person name="Reily A."/>
            <person name="Remington K.A."/>
            <person name="Rieger T.T."/>
            <person name="Ritchie M.G."/>
            <person name="Robin C."/>
            <person name="Rogers Y.H."/>
            <person name="Rohde C."/>
            <person name="Rozas J."/>
            <person name="Rubenfield M.J."/>
            <person name="Ruiz A."/>
            <person name="Russo S."/>
            <person name="Salzberg S.L."/>
            <person name="Sanchez-Gracia A."/>
            <person name="Saranga D.J."/>
            <person name="Sato H."/>
            <person name="Schaeffer S.W."/>
            <person name="Schatz M.C."/>
            <person name="Schlenke T."/>
            <person name="Schwartz R."/>
            <person name="Segarra C."/>
            <person name="Singh R.S."/>
            <person name="Sirot L."/>
            <person name="Sirota M."/>
            <person name="Sisneros N.B."/>
            <person name="Smith C.D."/>
            <person name="Smith T.F."/>
            <person name="Spieth J."/>
            <person name="Stage D.E."/>
            <person name="Stark A."/>
            <person name="Stephan W."/>
            <person name="Strausberg R.L."/>
            <person name="Strempel S."/>
            <person name="Sturgill D."/>
            <person name="Sutton G."/>
            <person name="Sutton G.G."/>
            <person name="Tao W."/>
            <person name="Teichmann S."/>
            <person name="Tobari Y.N."/>
            <person name="Tomimura Y."/>
            <person name="Tsolas J.M."/>
            <person name="Valente V.L."/>
            <person name="Venter E."/>
            <person name="Venter J.C."/>
            <person name="Vicario S."/>
            <person name="Vieira F.G."/>
            <person name="Vilella A.J."/>
            <person name="Villasante A."/>
            <person name="Walenz B."/>
            <person name="Wang J."/>
            <person name="Wasserman M."/>
            <person name="Watts T."/>
            <person name="Wilson D."/>
            <person name="Wilson R.K."/>
            <person name="Wing R.A."/>
            <person name="Wolfner M.F."/>
            <person name="Wong A."/>
            <person name="Wong G.K."/>
            <person name="Wu C.I."/>
            <person name="Wu G."/>
            <person name="Yamamoto D."/>
            <person name="Yang H.P."/>
            <person name="Yang S.P."/>
            <person name="Yorke J.A."/>
            <person name="Yoshida K."/>
            <person name="Zdobnov E."/>
            <person name="Zhang P."/>
            <person name="Zhang Y."/>
            <person name="Zimin A.V."/>
            <person name="Baldwin J."/>
            <person name="Abdouelleil A."/>
            <person name="Abdulkadir J."/>
            <person name="Abebe A."/>
            <person name="Abera B."/>
            <person name="Abreu J."/>
            <person name="Acer S.C."/>
            <person name="Aftuck L."/>
            <person name="Alexander A."/>
            <person name="An P."/>
            <person name="Anderson E."/>
            <person name="Anderson S."/>
            <person name="Arachi H."/>
            <person name="Azer M."/>
            <person name="Bachantsang P."/>
            <person name="Barry A."/>
            <person name="Bayul T."/>
            <person name="Berlin A."/>
            <person name="Bessette D."/>
            <person name="Bloom T."/>
            <person name="Blye J."/>
            <person name="Boguslavskiy L."/>
            <person name="Bonnet C."/>
            <person name="Boukhgalter B."/>
            <person name="Bourzgui I."/>
            <person name="Brown A."/>
            <person name="Cahill P."/>
            <person name="Channer S."/>
            <person name="Cheshatsang Y."/>
            <person name="Chuda L."/>
            <person name="Citroen M."/>
            <person name="Collymore A."/>
            <person name="Cooke P."/>
            <person name="Costello M."/>
            <person name="D'Aco K."/>
            <person name="Daza R."/>
            <person name="De Haan G."/>
            <person name="DeGray S."/>
            <person name="DeMaso C."/>
            <person name="Dhargay N."/>
            <person name="Dooley K."/>
            <person name="Dooley E."/>
            <person name="Doricent M."/>
            <person name="Dorje P."/>
            <person name="Dorjee K."/>
            <person name="Dupes A."/>
            <person name="Elong R."/>
            <person name="Falk J."/>
            <person name="Farina A."/>
            <person name="Faro S."/>
            <person name="Ferguson D."/>
            <person name="Fisher S."/>
            <person name="Foley C.D."/>
            <person name="Franke A."/>
            <person name="Friedrich D."/>
            <person name="Gadbois L."/>
            <person name="Gearin G."/>
            <person name="Gearin C.R."/>
            <person name="Giannoukos G."/>
            <person name="Goode T."/>
            <person name="Graham J."/>
            <person name="Grandbois E."/>
            <person name="Grewal S."/>
            <person name="Gyaltsen K."/>
            <person name="Hafez N."/>
            <person name="Hagos B."/>
            <person name="Hall J."/>
            <person name="Henson C."/>
            <person name="Hollinger A."/>
            <person name="Honan T."/>
            <person name="Huard M.D."/>
            <person name="Hughes L."/>
            <person name="Hurhula B."/>
            <person name="Husby M.E."/>
            <person name="Kamat A."/>
            <person name="Kanga B."/>
            <person name="Kashin S."/>
            <person name="Khazanovich D."/>
            <person name="Kisner P."/>
            <person name="Lance K."/>
            <person name="Lara M."/>
            <person name="Lee W."/>
            <person name="Lennon N."/>
            <person name="Letendre F."/>
            <person name="LeVine R."/>
            <person name="Lipovsky A."/>
            <person name="Liu X."/>
            <person name="Liu J."/>
            <person name="Liu S."/>
            <person name="Lokyitsang T."/>
            <person name="Lokyitsang Y."/>
            <person name="Lubonja R."/>
            <person name="Lui A."/>
            <person name="MacDonald P."/>
            <person name="Magnisalis V."/>
            <person name="Maru K."/>
            <person name="Matthews C."/>
            <person name="McCusker W."/>
            <person name="McDonough S."/>
            <person name="Mehta T."/>
            <person name="Meldrim J."/>
            <person name="Meneus L."/>
            <person name="Mihai O."/>
            <person name="Mihalev A."/>
            <person name="Mihova T."/>
            <person name="Mittelman R."/>
            <person name="Mlenga V."/>
            <person name="Montmayeur A."/>
            <person name="Mulrain L."/>
            <person name="Navidi A."/>
            <person name="Naylor J."/>
            <person name="Negash T."/>
            <person name="Nguyen T."/>
            <person name="Nguyen N."/>
            <person name="Nicol R."/>
            <person name="Norbu C."/>
            <person name="Norbu N."/>
            <person name="Novod N."/>
            <person name="O'Neill B."/>
            <person name="Osman S."/>
            <person name="Markiewicz E."/>
            <person name="Oyono O.L."/>
            <person name="Patti C."/>
            <person name="Phunkhang P."/>
            <person name="Pierre F."/>
            <person name="Priest M."/>
            <person name="Raghuraman S."/>
            <person name="Rege F."/>
            <person name="Reyes R."/>
            <person name="Rise C."/>
            <person name="Rogov P."/>
            <person name="Ross K."/>
            <person name="Ryan E."/>
            <person name="Settipalli S."/>
            <person name="Shea T."/>
            <person name="Sherpa N."/>
            <person name="Shi L."/>
            <person name="Shih D."/>
            <person name="Sparrow T."/>
            <person name="Spaulding J."/>
            <person name="Stalker J."/>
            <person name="Stange-Thomann N."/>
            <person name="Stavropoulos S."/>
            <person name="Stone C."/>
            <person name="Strader C."/>
            <person name="Tesfaye S."/>
            <person name="Thomson T."/>
            <person name="Thoulutsang Y."/>
            <person name="Thoulutsang D."/>
            <person name="Topham K."/>
            <person name="Topping I."/>
            <person name="Tsamla T."/>
            <person name="Vassiliev H."/>
            <person name="Vo A."/>
            <person name="Wangchuk T."/>
            <person name="Wangdi T."/>
            <person name="Weiand M."/>
            <person name="Wilkinson J."/>
            <person name="Wilson A."/>
            <person name="Yadav S."/>
            <person name="Young G."/>
            <person name="Yu Q."/>
            <person name="Zembek L."/>
            <person name="Zhong D."/>
            <person name="Zimmer A."/>
            <person name="Zwirko Z."/>
            <person name="Jaffe D.B."/>
            <person name="Alvarez P."/>
            <person name="Brockman W."/>
            <person name="Butler J."/>
            <person name="Chin C."/>
            <person name="Gnerre S."/>
            <person name="Grabherr M."/>
            <person name="Kleber M."/>
            <person name="Mauceli E."/>
            <person name="MacCallum I."/>
        </authorList>
    </citation>
    <scope>NUCLEOTIDE SEQUENCE [LARGE SCALE GENOMIC DNA]</scope>
    <source>
        <strain evidence="14">Rob3c / Tucson 14021-0248.25</strain>
    </source>
</reference>
<dbReference type="PANTHER" id="PTHR24379">
    <property type="entry name" value="KRAB AND ZINC FINGER DOMAIN-CONTAINING"/>
    <property type="match status" value="1"/>
</dbReference>
<evidence type="ECO:0000313" key="14">
    <source>
        <dbReference type="Proteomes" id="UP000001292"/>
    </source>
</evidence>
<dbReference type="Proteomes" id="UP000001292">
    <property type="component" value="Unassembled WGS sequence"/>
</dbReference>
<feature type="domain" description="C2H2-type" evidence="11">
    <location>
        <begin position="238"/>
        <end position="265"/>
    </location>
</feature>
<dbReference type="SMART" id="SM00868">
    <property type="entry name" value="zf-AD"/>
    <property type="match status" value="1"/>
</dbReference>
<sequence>MKLDGICRICANKIMGNQRDRNIFMYMRGRYVGQLKLITGVELTRNQGLPEIVCERCFSELDLAAKFRERCIFSQKYLLDIIKKPSDQSTDHVELSPEPLDEQLIDADQLEAHDDNEQYVCYQESKDEPQDLEEIEPDDDPAAAVMAAAEAAAEAAHQEDLQEQEIERAAKRRSNFFICDECGTLFHDAFLYTEHLNGHQNRRDMNQFFPCPECPQTFKKKALLKQHRTQAHLINRRFQCAICHEVFASLGAKFRHDKAHKNERPYPCLECGMNFSSVSELQNHCSTHSKQTRMFRCEPCNMDFITRRGLVAHTKTAPHKRLAKYMQDEFDFSELATQS</sequence>
<proteinExistence type="predicted"/>
<dbReference type="KEGG" id="dse:6613935"/>
<dbReference type="GO" id="GO:0005634">
    <property type="term" value="C:nucleus"/>
    <property type="evidence" value="ECO:0007669"/>
    <property type="project" value="UniProtKB-SubCell"/>
</dbReference>
<dbReference type="HOGENOM" id="CLU_002678_94_3_1"/>
<gene>
    <name evidence="13" type="primary">Dsec\GM10804</name>
    <name evidence="13" type="ORF">Dsec_GM10804</name>
</gene>
<feature type="domain" description="C2H2-type" evidence="11">
    <location>
        <begin position="209"/>
        <end position="237"/>
    </location>
</feature>
<keyword evidence="8" id="KW-0539">Nucleus</keyword>
<dbReference type="EMBL" id="CH480821">
    <property type="protein sequence ID" value="EDW54937.1"/>
    <property type="molecule type" value="Genomic_DNA"/>
</dbReference>
<evidence type="ECO:0000256" key="6">
    <source>
        <dbReference type="ARBA" id="ARBA00023015"/>
    </source>
</evidence>
<evidence type="ECO:0000256" key="5">
    <source>
        <dbReference type="ARBA" id="ARBA00022833"/>
    </source>
</evidence>
<dbReference type="Pfam" id="PF00096">
    <property type="entry name" value="zf-C2H2"/>
    <property type="match status" value="1"/>
</dbReference>
<feature type="domain" description="C2H2-type" evidence="11">
    <location>
        <begin position="295"/>
        <end position="319"/>
    </location>
</feature>
<dbReference type="PANTHER" id="PTHR24379:SF121">
    <property type="entry name" value="C2H2-TYPE DOMAIN-CONTAINING PROTEIN"/>
    <property type="match status" value="1"/>
</dbReference>
<evidence type="ECO:0000256" key="1">
    <source>
        <dbReference type="ARBA" id="ARBA00004123"/>
    </source>
</evidence>
<dbReference type="PROSITE" id="PS50157">
    <property type="entry name" value="ZINC_FINGER_C2H2_2"/>
    <property type="match status" value="5"/>
</dbReference>
<dbReference type="SMART" id="SM00355">
    <property type="entry name" value="ZnF_C2H2"/>
    <property type="match status" value="5"/>
</dbReference>
<dbReference type="STRING" id="7238.B4I3Z4"/>
<feature type="binding site" evidence="10">
    <location>
        <position position="7"/>
    </location>
    <ligand>
        <name>Zn(2+)</name>
        <dbReference type="ChEBI" id="CHEBI:29105"/>
    </ligand>
</feature>
<keyword evidence="2 10" id="KW-0479">Metal-binding</keyword>
<dbReference type="FunFam" id="3.30.160.60:FF:000870">
    <property type="entry name" value="zinc finger protein 197 isoform X1"/>
    <property type="match status" value="1"/>
</dbReference>
<feature type="binding site" evidence="10">
    <location>
        <position position="10"/>
    </location>
    <ligand>
        <name>Zn(2+)</name>
        <dbReference type="ChEBI" id="CHEBI:29105"/>
    </ligand>
</feature>
<keyword evidence="14" id="KW-1185">Reference proteome</keyword>
<feature type="domain" description="ZAD" evidence="12">
    <location>
        <begin position="5"/>
        <end position="81"/>
    </location>
</feature>
<dbReference type="PROSITE" id="PS00028">
    <property type="entry name" value="ZINC_FINGER_C2H2_1"/>
    <property type="match status" value="5"/>
</dbReference>